<feature type="region of interest" description="Disordered" evidence="1">
    <location>
        <begin position="1"/>
        <end position="22"/>
    </location>
</feature>
<proteinExistence type="predicted"/>
<organism evidence="2 3">
    <name type="scientific">Trichoderma asperellum (strain ATCC 204424 / CBS 433.97 / NBRC 101777)</name>
    <dbReference type="NCBI Taxonomy" id="1042311"/>
    <lineage>
        <taxon>Eukaryota</taxon>
        <taxon>Fungi</taxon>
        <taxon>Dikarya</taxon>
        <taxon>Ascomycota</taxon>
        <taxon>Pezizomycotina</taxon>
        <taxon>Sordariomycetes</taxon>
        <taxon>Hypocreomycetidae</taxon>
        <taxon>Hypocreales</taxon>
        <taxon>Hypocreaceae</taxon>
        <taxon>Trichoderma</taxon>
    </lineage>
</organism>
<name>A0A2T3ZE27_TRIA4</name>
<keyword evidence="3" id="KW-1185">Reference proteome</keyword>
<dbReference type="OrthoDB" id="10294027at2759"/>
<reference evidence="2 3" key="1">
    <citation type="submission" date="2016-07" db="EMBL/GenBank/DDBJ databases">
        <title>Multiple horizontal gene transfer events from other fungi enriched the ability of initially mycotrophic Trichoderma (Ascomycota) to feed on dead plant biomass.</title>
        <authorList>
            <consortium name="DOE Joint Genome Institute"/>
            <person name="Aerts A."/>
            <person name="Atanasova L."/>
            <person name="Chenthamara K."/>
            <person name="Zhang J."/>
            <person name="Grujic M."/>
            <person name="Henrissat B."/>
            <person name="Kuo A."/>
            <person name="Salamov A."/>
            <person name="Lipzen A."/>
            <person name="Labutti K."/>
            <person name="Barry K."/>
            <person name="Miao Y."/>
            <person name="Rahimi M.J."/>
            <person name="Shen Q."/>
            <person name="Grigoriev I.V."/>
            <person name="Kubicek C.P."/>
            <person name="Druzhinina I.S."/>
        </authorList>
    </citation>
    <scope>NUCLEOTIDE SEQUENCE [LARGE SCALE GENOMIC DNA]</scope>
    <source>
        <strain evidence="2 3">CBS 433.97</strain>
    </source>
</reference>
<sequence length="92" mass="10599">MTKRRQRQWNRGPLRCDWPDSRPSTPSKLYQWFTGHYFARQRSRRFAPSPLVERTLLARPELLSGHKSAGMASTRCPGRAGANNAVHYSLES</sequence>
<protein>
    <submittedName>
        <fullName evidence="2">Uncharacterized protein</fullName>
    </submittedName>
</protein>
<gene>
    <name evidence="2" type="ORF">M441DRAFT_454987</name>
</gene>
<accession>A0A2T3ZE27</accession>
<dbReference type="Proteomes" id="UP000240493">
    <property type="component" value="Unassembled WGS sequence"/>
</dbReference>
<dbReference type="EMBL" id="KZ679259">
    <property type="protein sequence ID" value="PTB43057.1"/>
    <property type="molecule type" value="Genomic_DNA"/>
</dbReference>
<evidence type="ECO:0000313" key="2">
    <source>
        <dbReference type="EMBL" id="PTB43057.1"/>
    </source>
</evidence>
<evidence type="ECO:0000256" key="1">
    <source>
        <dbReference type="SAM" id="MobiDB-lite"/>
    </source>
</evidence>
<dbReference type="AlphaFoldDB" id="A0A2T3ZE27"/>
<feature type="region of interest" description="Disordered" evidence="1">
    <location>
        <begin position="66"/>
        <end position="92"/>
    </location>
</feature>
<evidence type="ECO:0000313" key="3">
    <source>
        <dbReference type="Proteomes" id="UP000240493"/>
    </source>
</evidence>